<dbReference type="InterPro" id="IPR056884">
    <property type="entry name" value="NPHP3-like_N"/>
</dbReference>
<sequence length="867" mass="96891">MDPLSVTASTTAVLQLLNKVLGYLKDVKDASKDRAKCTVEASNIYRLLVDLRSRLEEGSTDARWYTAFRTLGIENGPLDQFRQALEELQTRMTDGGRLQKAGKALVWKFKKEETASILDRIERLKTLVGLALQTDHLSKLSQATKDDTNFIRTHVPAIQSGVDRIQHDQAKAMHSKIVEWISPTNYPAQQSDTISRRQKGTGQWFLDAPEFTTWLGKPRGTLFCPGIPGAGKTIVAAIAIDYLLKSVQSSSVGLAYVYCNYKAQEEQGTSSILAAIVKQLVQGQSLKGEPVERLHKQHADRGTKPSLEEIFDALQEVVAMYPKIYVVVDALDECRNNDGTRSQLLARLRDLQVGADVRIMATSRYIPEIEDGFQTAMKLEIRASDEDVRQYIAGQEYRLPRCIRRDPALQTMIQDKLVKAVGGMFLLARLHTDSLLDKRTVKEVKLTLDRQSKGSAALNDAYDKAIQRIDGQLDGDKQRAKKVLSWITYARRPLTTTELRYALAVERDTAELDPENMPDIEDLLSVCAGLVVVDQESAIVRLVHYTTQDYFERIRDAWDPDALVYIASTCLTYLSFDLFKTGSCSSIADVHDRLRLNPFLDYTVQFWGQHALPVQHEVCDLACSFLLHKGSISCVTQVMERTRHFDDVRFYRHKNFIHLAAQFGLDSLLKKLLEKAEGKEMLLASSKRGYGDTGLFIAAANGHDKIVGLLIDRVGLNLIRGEDGDAFQEAASRGHEQVVNVLLDNGADVYVQLASWRQRSLAARNSGCRSPIQYPSLIYAQARYYNRAIWKAAKNGHERVVKILLEKAVGINVQGGHNGNAFYAASEGGHEAIVKLLLQEGAKVDGKLRDGALGEAVRVCEQSRMTC</sequence>
<evidence type="ECO:0000259" key="3">
    <source>
        <dbReference type="Pfam" id="PF22939"/>
    </source>
</evidence>
<dbReference type="PROSITE" id="PS50088">
    <property type="entry name" value="ANK_REPEAT"/>
    <property type="match status" value="2"/>
</dbReference>
<dbReference type="Pfam" id="PF22939">
    <property type="entry name" value="WHD_GPIID"/>
    <property type="match status" value="1"/>
</dbReference>
<dbReference type="PANTHER" id="PTHR10039:SF15">
    <property type="entry name" value="NACHT DOMAIN-CONTAINING PROTEIN"/>
    <property type="match status" value="1"/>
</dbReference>
<keyword evidence="2" id="KW-0040">ANK repeat</keyword>
<dbReference type="PANTHER" id="PTHR10039">
    <property type="entry name" value="AMELOGENIN"/>
    <property type="match status" value="1"/>
</dbReference>
<reference evidence="5 6" key="1">
    <citation type="submission" date="2024-02" db="EMBL/GenBank/DDBJ databases">
        <title>De novo assembly and annotation of 12 fungi associated with fruit tree decline syndrome in Ontario, Canada.</title>
        <authorList>
            <person name="Sulman M."/>
            <person name="Ellouze W."/>
            <person name="Ilyukhin E."/>
        </authorList>
    </citation>
    <scope>NUCLEOTIDE SEQUENCE [LARGE SCALE GENOMIC DNA]</scope>
    <source>
        <strain evidence="5 6">M42-189</strain>
    </source>
</reference>
<feature type="repeat" description="ANK" evidence="2">
    <location>
        <begin position="722"/>
        <end position="754"/>
    </location>
</feature>
<dbReference type="Pfam" id="PF24883">
    <property type="entry name" value="NPHP3_N"/>
    <property type="match status" value="1"/>
</dbReference>
<dbReference type="Proteomes" id="UP001521785">
    <property type="component" value="Unassembled WGS sequence"/>
</dbReference>
<feature type="domain" description="GPI inositol-deacylase winged helix" evidence="3">
    <location>
        <begin position="476"/>
        <end position="551"/>
    </location>
</feature>
<organism evidence="5 6">
    <name type="scientific">Paraconiothyrium brasiliense</name>
    <dbReference type="NCBI Taxonomy" id="300254"/>
    <lineage>
        <taxon>Eukaryota</taxon>
        <taxon>Fungi</taxon>
        <taxon>Dikarya</taxon>
        <taxon>Ascomycota</taxon>
        <taxon>Pezizomycotina</taxon>
        <taxon>Dothideomycetes</taxon>
        <taxon>Pleosporomycetidae</taxon>
        <taxon>Pleosporales</taxon>
        <taxon>Massarineae</taxon>
        <taxon>Didymosphaeriaceae</taxon>
        <taxon>Paraconiothyrium</taxon>
    </lineage>
</organism>
<dbReference type="Pfam" id="PF12796">
    <property type="entry name" value="Ank_2"/>
    <property type="match status" value="2"/>
</dbReference>
<keyword evidence="1" id="KW-0677">Repeat</keyword>
<feature type="repeat" description="ANK" evidence="2">
    <location>
        <begin position="817"/>
        <end position="849"/>
    </location>
</feature>
<evidence type="ECO:0000313" key="5">
    <source>
        <dbReference type="EMBL" id="KAL1602368.1"/>
    </source>
</evidence>
<protein>
    <recommendedName>
        <fullName evidence="7">Ankyrin repeat protein</fullName>
    </recommendedName>
</protein>
<keyword evidence="6" id="KW-1185">Reference proteome</keyword>
<dbReference type="SMART" id="SM00248">
    <property type="entry name" value="ANK"/>
    <property type="match status" value="5"/>
</dbReference>
<name>A0ABR3RDR2_9PLEO</name>
<proteinExistence type="predicted"/>
<dbReference type="InterPro" id="IPR002110">
    <property type="entry name" value="Ankyrin_rpt"/>
</dbReference>
<dbReference type="EMBL" id="JAKJXO020000007">
    <property type="protein sequence ID" value="KAL1602368.1"/>
    <property type="molecule type" value="Genomic_DNA"/>
</dbReference>
<dbReference type="SUPFAM" id="SSF48403">
    <property type="entry name" value="Ankyrin repeat"/>
    <property type="match status" value="1"/>
</dbReference>
<accession>A0ABR3RDR2</accession>
<evidence type="ECO:0000256" key="2">
    <source>
        <dbReference type="PROSITE-ProRule" id="PRU00023"/>
    </source>
</evidence>
<evidence type="ECO:0008006" key="7">
    <source>
        <dbReference type="Google" id="ProtNLM"/>
    </source>
</evidence>
<feature type="domain" description="Nephrocystin 3-like N-terminal" evidence="4">
    <location>
        <begin position="200"/>
        <end position="364"/>
    </location>
</feature>
<dbReference type="Gene3D" id="3.40.50.300">
    <property type="entry name" value="P-loop containing nucleotide triphosphate hydrolases"/>
    <property type="match status" value="1"/>
</dbReference>
<dbReference type="InterPro" id="IPR036770">
    <property type="entry name" value="Ankyrin_rpt-contain_sf"/>
</dbReference>
<dbReference type="InterPro" id="IPR027417">
    <property type="entry name" value="P-loop_NTPase"/>
</dbReference>
<gene>
    <name evidence="5" type="ORF">SLS60_005784</name>
</gene>
<evidence type="ECO:0000313" key="6">
    <source>
        <dbReference type="Proteomes" id="UP001521785"/>
    </source>
</evidence>
<dbReference type="SUPFAM" id="SSF52540">
    <property type="entry name" value="P-loop containing nucleoside triphosphate hydrolases"/>
    <property type="match status" value="1"/>
</dbReference>
<dbReference type="PROSITE" id="PS50297">
    <property type="entry name" value="ANK_REP_REGION"/>
    <property type="match status" value="1"/>
</dbReference>
<comment type="caution">
    <text evidence="5">The sequence shown here is derived from an EMBL/GenBank/DDBJ whole genome shotgun (WGS) entry which is preliminary data.</text>
</comment>
<dbReference type="InterPro" id="IPR054471">
    <property type="entry name" value="GPIID_WHD"/>
</dbReference>
<evidence type="ECO:0000256" key="1">
    <source>
        <dbReference type="ARBA" id="ARBA00022737"/>
    </source>
</evidence>
<dbReference type="Gene3D" id="1.25.40.20">
    <property type="entry name" value="Ankyrin repeat-containing domain"/>
    <property type="match status" value="2"/>
</dbReference>
<evidence type="ECO:0000259" key="4">
    <source>
        <dbReference type="Pfam" id="PF24883"/>
    </source>
</evidence>